<dbReference type="WBParaSite" id="PS1159_v2.g15896.t1">
    <property type="protein sequence ID" value="PS1159_v2.g15896.t1"/>
    <property type="gene ID" value="PS1159_v2.g15896"/>
</dbReference>
<organism evidence="1 2">
    <name type="scientific">Panagrolaimus sp. PS1159</name>
    <dbReference type="NCBI Taxonomy" id="55785"/>
    <lineage>
        <taxon>Eukaryota</taxon>
        <taxon>Metazoa</taxon>
        <taxon>Ecdysozoa</taxon>
        <taxon>Nematoda</taxon>
        <taxon>Chromadorea</taxon>
        <taxon>Rhabditida</taxon>
        <taxon>Tylenchina</taxon>
        <taxon>Panagrolaimomorpha</taxon>
        <taxon>Panagrolaimoidea</taxon>
        <taxon>Panagrolaimidae</taxon>
        <taxon>Panagrolaimus</taxon>
    </lineage>
</organism>
<protein>
    <submittedName>
        <fullName evidence="2">Peptidase A1 domain-containing protein</fullName>
    </submittedName>
</protein>
<dbReference type="Proteomes" id="UP000887580">
    <property type="component" value="Unplaced"/>
</dbReference>
<reference evidence="2" key="1">
    <citation type="submission" date="2022-11" db="UniProtKB">
        <authorList>
            <consortium name="WormBaseParasite"/>
        </authorList>
    </citation>
    <scope>IDENTIFICATION</scope>
</reference>
<evidence type="ECO:0000313" key="1">
    <source>
        <dbReference type="Proteomes" id="UP000887580"/>
    </source>
</evidence>
<name>A0AC35FDL7_9BILA</name>
<sequence>MKLFILLALFGLTVAAVYQHQLVRVESRKSRMKKEGTWEAYKKAKDLLTPYFKTISQPMNDYNDVEYLSNVTIGTPPQPFLILLDTGSSDFWIPDSSCGASGDCASVCSNAMICSMFCKKNCCSGKNTILEDDQVCMGKVMFYSNDSSTYVANGKKWEITYGSGSCSGFVGEDTVRLGNTDEEQLVVPKSAIGQATQLSQDFANDPIDGILGLAFPSIDEEKEDPILINAYKQGLLDKPIFTVYLKERGLEVNVPAGLITYGGLDTEHCSSKVDYHDLSHDSWYEFKMDSFAMGSKESSDGWQVISDTGTTMMIVPTDVYAQLADAAGAHEDGTIDCDAKFDDLKLTIGGKVYTIPAKQLVLHEPNGECAFAVSRDMGLGDPQWILGDPWLRSYCNVYGFQDKNIGFAEIIA</sequence>
<evidence type="ECO:0000313" key="2">
    <source>
        <dbReference type="WBParaSite" id="PS1159_v2.g15896.t1"/>
    </source>
</evidence>
<accession>A0AC35FDL7</accession>
<proteinExistence type="predicted"/>